<dbReference type="AlphaFoldDB" id="A0A507BIE3"/>
<keyword evidence="1" id="KW-1133">Transmembrane helix</keyword>
<comment type="caution">
    <text evidence="2">The sequence shown here is derived from an EMBL/GenBank/DDBJ whole genome shotgun (WGS) entry which is preliminary data.</text>
</comment>
<keyword evidence="1" id="KW-0812">Transmembrane</keyword>
<dbReference type="RefSeq" id="XP_030998472.1">
    <property type="nucleotide sequence ID" value="XM_031138032.1"/>
</dbReference>
<sequence length="430" mass="46315">MFHPRMARRPRTDLCQICELLTVRQPNLARRSLATIVASRPSISVPKRPSKSGPSILTTRYTASAQRRASTGTEVPAGQAKEVPNLAELVASVGRTKQSFLGQDGLPEEEAVLEALRTCAAAAELLMDSTVQPKLSNLEFQSDTAASNLLSLDENGRKIAKSSPSTQQSATPARLKDVIGKVSEAAYAIITHPPVFITPQLLELYVDIQARLVKPGTLPQVFTLYGEKPLPRVSGGTIKYVAQNPNKASNAVPPQVVEKALDAAIEAKDLDAAVGIVETGYASKAFVRAKIVRKALVPVSAFAAAPAAAYVLATNLSQFQDTMDKSTATGIAFAGILAYVGFTATIGVVAVTTANDQMKRVTWAQGTPLRQRWIREDERAALDKIACSFGFSESYKYGEEEGSEFQSLREYILRKGMVLDQIDLMEGMSG</sequence>
<evidence type="ECO:0000313" key="3">
    <source>
        <dbReference type="Proteomes" id="UP000319257"/>
    </source>
</evidence>
<keyword evidence="3" id="KW-1185">Reference proteome</keyword>
<evidence type="ECO:0000256" key="1">
    <source>
        <dbReference type="SAM" id="Phobius"/>
    </source>
</evidence>
<protein>
    <submittedName>
        <fullName evidence="2">Uncharacterized protein</fullName>
    </submittedName>
</protein>
<accession>A0A507BIE3</accession>
<feature type="transmembrane region" description="Helical" evidence="1">
    <location>
        <begin position="295"/>
        <end position="316"/>
    </location>
</feature>
<dbReference type="OrthoDB" id="5360701at2759"/>
<evidence type="ECO:0000313" key="2">
    <source>
        <dbReference type="EMBL" id="TPX16761.1"/>
    </source>
</evidence>
<organism evidence="2 3">
    <name type="scientific">Thyridium curvatum</name>
    <dbReference type="NCBI Taxonomy" id="1093900"/>
    <lineage>
        <taxon>Eukaryota</taxon>
        <taxon>Fungi</taxon>
        <taxon>Dikarya</taxon>
        <taxon>Ascomycota</taxon>
        <taxon>Pezizomycotina</taxon>
        <taxon>Sordariomycetes</taxon>
        <taxon>Sordariomycetidae</taxon>
        <taxon>Thyridiales</taxon>
        <taxon>Thyridiaceae</taxon>
        <taxon>Thyridium</taxon>
    </lineage>
</organism>
<dbReference type="GeneID" id="41971149"/>
<proteinExistence type="predicted"/>
<dbReference type="EMBL" id="SKBQ01000016">
    <property type="protein sequence ID" value="TPX16761.1"/>
    <property type="molecule type" value="Genomic_DNA"/>
</dbReference>
<keyword evidence="1" id="KW-0472">Membrane</keyword>
<dbReference type="InParanoid" id="A0A507BIE3"/>
<dbReference type="Proteomes" id="UP000319257">
    <property type="component" value="Unassembled WGS sequence"/>
</dbReference>
<feature type="transmembrane region" description="Helical" evidence="1">
    <location>
        <begin position="328"/>
        <end position="351"/>
    </location>
</feature>
<reference evidence="2 3" key="1">
    <citation type="submission" date="2019-06" db="EMBL/GenBank/DDBJ databases">
        <title>Draft genome sequence of the filamentous fungus Phialemoniopsis curvata isolated from diesel fuel.</title>
        <authorList>
            <person name="Varaljay V.A."/>
            <person name="Lyon W.J."/>
            <person name="Crouch A.L."/>
            <person name="Drake C.E."/>
            <person name="Hollomon J.M."/>
            <person name="Nadeau L.J."/>
            <person name="Nunn H.S."/>
            <person name="Stevenson B.S."/>
            <person name="Bojanowski C.L."/>
            <person name="Crookes-Goodson W.J."/>
        </authorList>
    </citation>
    <scope>NUCLEOTIDE SEQUENCE [LARGE SCALE GENOMIC DNA]</scope>
    <source>
        <strain evidence="2 3">D216</strain>
    </source>
</reference>
<gene>
    <name evidence="2" type="ORF">E0L32_003702</name>
</gene>
<name>A0A507BIE3_9PEZI</name>